<evidence type="ECO:0000313" key="4">
    <source>
        <dbReference type="Proteomes" id="UP001255246"/>
    </source>
</evidence>
<keyword evidence="1" id="KW-0812">Transmembrane</keyword>
<evidence type="ECO:0000259" key="2">
    <source>
        <dbReference type="PROSITE" id="PS50125"/>
    </source>
</evidence>
<comment type="caution">
    <text evidence="3">The sequence shown here is derived from an EMBL/GenBank/DDBJ whole genome shotgun (WGS) entry which is preliminary data.</text>
</comment>
<feature type="transmembrane region" description="Helical" evidence="1">
    <location>
        <begin position="106"/>
        <end position="126"/>
    </location>
</feature>
<keyword evidence="1" id="KW-0472">Membrane</keyword>
<feature type="transmembrane region" description="Helical" evidence="1">
    <location>
        <begin position="52"/>
        <end position="79"/>
    </location>
</feature>
<dbReference type="Pfam" id="PF00211">
    <property type="entry name" value="Guanylate_cyc"/>
    <property type="match status" value="1"/>
</dbReference>
<dbReference type="GO" id="GO:0016829">
    <property type="term" value="F:lyase activity"/>
    <property type="evidence" value="ECO:0007669"/>
    <property type="project" value="UniProtKB-KW"/>
</dbReference>
<keyword evidence="1" id="KW-1133">Transmembrane helix</keyword>
<name>A0ABU3A6M3_9FLAO</name>
<evidence type="ECO:0000313" key="3">
    <source>
        <dbReference type="EMBL" id="MDT0605829.1"/>
    </source>
</evidence>
<accession>A0ABU3A6M3</accession>
<dbReference type="EMBL" id="JAVRHR010000001">
    <property type="protein sequence ID" value="MDT0605829.1"/>
    <property type="molecule type" value="Genomic_DNA"/>
</dbReference>
<keyword evidence="4" id="KW-1185">Reference proteome</keyword>
<keyword evidence="3" id="KW-0456">Lyase</keyword>
<sequence length="333" mass="38370">MGISMVFGLSYNYFFYSHTFIEFFEAGSIGVILGLLIGVLEEFVFKKAFHKISSLAVTIIRSLLYSLLISTILALVLAIENVFKYNTSYSEAVIQYLIGPEYRRDFLFSLSFIAITLFLLQIIHLIGRANFLRLFFGMYRQPREVSRLFMFLDLKSSTSIAEKLGNKMYSAFIRDFFYDISDAIILFKGEIYQYAGDEIILVWPIGKNNLNAIQCFYKMVEIIKKKYNEYLTKYGIIPEFKAGIHAGKVIVTTVGKLKKEIVYHGDVLNTTARIEGKCNELQQKLLVSENILPFLQKEKDYYIKVKGEIELKGKSQKLPLYGVQLATQRQFLC</sequence>
<evidence type="ECO:0000256" key="1">
    <source>
        <dbReference type="SAM" id="Phobius"/>
    </source>
</evidence>
<dbReference type="SUPFAM" id="SSF55073">
    <property type="entry name" value="Nucleotide cyclase"/>
    <property type="match status" value="1"/>
</dbReference>
<feature type="domain" description="Guanylate cyclase" evidence="2">
    <location>
        <begin position="148"/>
        <end position="275"/>
    </location>
</feature>
<dbReference type="InterPro" id="IPR001054">
    <property type="entry name" value="A/G_cyclase"/>
</dbReference>
<dbReference type="PROSITE" id="PS50125">
    <property type="entry name" value="GUANYLATE_CYCLASE_2"/>
    <property type="match status" value="1"/>
</dbReference>
<proteinExistence type="predicted"/>
<dbReference type="EC" id="4.6.1.-" evidence="3"/>
<gene>
    <name evidence="3" type="ORF">RM706_02245</name>
</gene>
<dbReference type="CDD" id="cd07302">
    <property type="entry name" value="CHD"/>
    <property type="match status" value="1"/>
</dbReference>
<dbReference type="RefSeq" id="WP_311349395.1">
    <property type="nucleotide sequence ID" value="NZ_JAVRHR010000001.1"/>
</dbReference>
<dbReference type="Proteomes" id="UP001255246">
    <property type="component" value="Unassembled WGS sequence"/>
</dbReference>
<dbReference type="PANTHER" id="PTHR43081">
    <property type="entry name" value="ADENYLATE CYCLASE, TERMINAL-DIFFERENTIATION SPECIFIC-RELATED"/>
    <property type="match status" value="1"/>
</dbReference>
<dbReference type="InterPro" id="IPR050697">
    <property type="entry name" value="Adenylyl/Guanylyl_Cyclase_3/4"/>
</dbReference>
<dbReference type="Gene3D" id="3.30.70.1230">
    <property type="entry name" value="Nucleotide cyclase"/>
    <property type="match status" value="1"/>
</dbReference>
<reference evidence="3 4" key="1">
    <citation type="submission" date="2023-09" db="EMBL/GenBank/DDBJ databases">
        <authorList>
            <person name="Rey-Velasco X."/>
        </authorList>
    </citation>
    <scope>NUCLEOTIDE SEQUENCE [LARGE SCALE GENOMIC DNA]</scope>
    <source>
        <strain evidence="3 4">F388</strain>
    </source>
</reference>
<organism evidence="3 4">
    <name type="scientific">Croceitalea rosinachiae</name>
    <dbReference type="NCBI Taxonomy" id="3075596"/>
    <lineage>
        <taxon>Bacteria</taxon>
        <taxon>Pseudomonadati</taxon>
        <taxon>Bacteroidota</taxon>
        <taxon>Flavobacteriia</taxon>
        <taxon>Flavobacteriales</taxon>
        <taxon>Flavobacteriaceae</taxon>
        <taxon>Croceitalea</taxon>
    </lineage>
</organism>
<dbReference type="PANTHER" id="PTHR43081:SF1">
    <property type="entry name" value="ADENYLATE CYCLASE, TERMINAL-DIFFERENTIATION SPECIFIC"/>
    <property type="match status" value="1"/>
</dbReference>
<feature type="transmembrane region" description="Helical" evidence="1">
    <location>
        <begin position="20"/>
        <end position="40"/>
    </location>
</feature>
<protein>
    <submittedName>
        <fullName evidence="3">Adenylate/guanylate cyclase domain-containing protein</fullName>
        <ecNumber evidence="3">4.6.1.-</ecNumber>
    </submittedName>
</protein>
<dbReference type="InterPro" id="IPR029787">
    <property type="entry name" value="Nucleotide_cyclase"/>
</dbReference>